<feature type="compositionally biased region" description="Polar residues" evidence="1">
    <location>
        <begin position="284"/>
        <end position="300"/>
    </location>
</feature>
<dbReference type="Proteomes" id="UP001383192">
    <property type="component" value="Unassembled WGS sequence"/>
</dbReference>
<dbReference type="EMBL" id="JAYKXP010000004">
    <property type="protein sequence ID" value="KAK7058816.1"/>
    <property type="molecule type" value="Genomic_DNA"/>
</dbReference>
<protein>
    <submittedName>
        <fullName evidence="2">Uncharacterized protein</fullName>
    </submittedName>
</protein>
<proteinExistence type="predicted"/>
<feature type="region of interest" description="Disordered" evidence="1">
    <location>
        <begin position="206"/>
        <end position="226"/>
    </location>
</feature>
<feature type="region of interest" description="Disordered" evidence="1">
    <location>
        <begin position="246"/>
        <end position="306"/>
    </location>
</feature>
<comment type="caution">
    <text evidence="2">The sequence shown here is derived from an EMBL/GenBank/DDBJ whole genome shotgun (WGS) entry which is preliminary data.</text>
</comment>
<evidence type="ECO:0000313" key="2">
    <source>
        <dbReference type="EMBL" id="KAK7058816.1"/>
    </source>
</evidence>
<keyword evidence="3" id="KW-1185">Reference proteome</keyword>
<feature type="region of interest" description="Disordered" evidence="1">
    <location>
        <begin position="1"/>
        <end position="20"/>
    </location>
</feature>
<reference evidence="2 3" key="1">
    <citation type="submission" date="2024-01" db="EMBL/GenBank/DDBJ databases">
        <title>A draft genome for a cacao thread blight-causing isolate of Paramarasmius palmivorus.</title>
        <authorList>
            <person name="Baruah I.K."/>
            <person name="Bukari Y."/>
            <person name="Amoako-Attah I."/>
            <person name="Meinhardt L.W."/>
            <person name="Bailey B.A."/>
            <person name="Cohen S.P."/>
        </authorList>
    </citation>
    <scope>NUCLEOTIDE SEQUENCE [LARGE SCALE GENOMIC DNA]</scope>
    <source>
        <strain evidence="2 3">GH-12</strain>
    </source>
</reference>
<gene>
    <name evidence="2" type="ORF">VNI00_001440</name>
</gene>
<organism evidence="2 3">
    <name type="scientific">Paramarasmius palmivorus</name>
    <dbReference type="NCBI Taxonomy" id="297713"/>
    <lineage>
        <taxon>Eukaryota</taxon>
        <taxon>Fungi</taxon>
        <taxon>Dikarya</taxon>
        <taxon>Basidiomycota</taxon>
        <taxon>Agaricomycotina</taxon>
        <taxon>Agaricomycetes</taxon>
        <taxon>Agaricomycetidae</taxon>
        <taxon>Agaricales</taxon>
        <taxon>Marasmiineae</taxon>
        <taxon>Marasmiaceae</taxon>
        <taxon>Paramarasmius</taxon>
    </lineage>
</organism>
<sequence length="441" mass="49117">MNSTSPISNEPVPPTVNELNAEEKAKLLRKTRKLSRVFGEVPSLPTQTSAKHPRGAPNSSTCSFHRRSLSSISTAESQASSRRRRQVARKVPSQPDIRGSISSDAHDHAQPPPLPVSLKHPSQKTNLTTLSAPPTPSTPVQMSPEQIRRARMAKLRRHLGEAIPVELVTCTPPKHHFDDARFRKSIDAVPASASWRSISGKSLRRTRSTVPNLPYPTGTKSQFDSVAGTTREDAVSFHRRHVQNFGLEARAIHSEEREQETRREESKTSEEQQYGPEHEKQGPLTPTSELPTRIQQSRDCGSQDIEEVRSISSISIAESVGFDDSASKYSSGAVVKERDIDQDSILDLDSLKLRSSFQERRRRAAKLTQFFGVGYHDLSASLPASDYEAPTPTRPSQRPTAGVQVDIRMKSKRFWGSGDEYWTCNDADMVEVIDKLRDLKA</sequence>
<feature type="compositionally biased region" description="Low complexity" evidence="1">
    <location>
        <begin position="69"/>
        <end position="80"/>
    </location>
</feature>
<evidence type="ECO:0000313" key="3">
    <source>
        <dbReference type="Proteomes" id="UP001383192"/>
    </source>
</evidence>
<feature type="region of interest" description="Disordered" evidence="1">
    <location>
        <begin position="34"/>
        <end position="145"/>
    </location>
</feature>
<feature type="compositionally biased region" description="Basic and acidic residues" evidence="1">
    <location>
        <begin position="250"/>
        <end position="281"/>
    </location>
</feature>
<name>A0AAW0E328_9AGAR</name>
<dbReference type="AlphaFoldDB" id="A0AAW0E328"/>
<accession>A0AAW0E328</accession>
<evidence type="ECO:0000256" key="1">
    <source>
        <dbReference type="SAM" id="MobiDB-lite"/>
    </source>
</evidence>